<dbReference type="Proteomes" id="UP000482960">
    <property type="component" value="Unassembled WGS sequence"/>
</dbReference>
<keyword evidence="2" id="KW-1185">Reference proteome</keyword>
<proteinExistence type="predicted"/>
<dbReference type="SUPFAM" id="SSF140453">
    <property type="entry name" value="EsxAB dimer-like"/>
    <property type="match status" value="1"/>
</dbReference>
<dbReference type="InterPro" id="IPR036689">
    <property type="entry name" value="ESAT-6-like_sf"/>
</dbReference>
<evidence type="ECO:0008006" key="3">
    <source>
        <dbReference type="Google" id="ProtNLM"/>
    </source>
</evidence>
<accession>A0A6V8LKG1</accession>
<dbReference type="Gene3D" id="1.10.287.1060">
    <property type="entry name" value="ESAT-6-like"/>
    <property type="match status" value="1"/>
</dbReference>
<name>A0A6V8LKG1_9ACTN</name>
<evidence type="ECO:0000313" key="1">
    <source>
        <dbReference type="EMBL" id="GFJ95368.1"/>
    </source>
</evidence>
<protein>
    <recommendedName>
        <fullName evidence="3">WXG100 family type VII secretion target</fullName>
    </recommendedName>
</protein>
<dbReference type="EMBL" id="BLPG01000001">
    <property type="protein sequence ID" value="GFJ95368.1"/>
    <property type="molecule type" value="Genomic_DNA"/>
</dbReference>
<reference evidence="1 2" key="1">
    <citation type="submission" date="2020-03" db="EMBL/GenBank/DDBJ databases">
        <title>Whole genome shotgun sequence of Phytohabitans rumicis NBRC 108638.</title>
        <authorList>
            <person name="Komaki H."/>
            <person name="Tamura T."/>
        </authorList>
    </citation>
    <scope>NUCLEOTIDE SEQUENCE [LARGE SCALE GENOMIC DNA]</scope>
    <source>
        <strain evidence="1 2">NBRC 108638</strain>
    </source>
</reference>
<evidence type="ECO:0000313" key="2">
    <source>
        <dbReference type="Proteomes" id="UP000482960"/>
    </source>
</evidence>
<comment type="caution">
    <text evidence="1">The sequence shown here is derived from an EMBL/GenBank/DDBJ whole genome shotgun (WGS) entry which is preliminary data.</text>
</comment>
<gene>
    <name evidence="1" type="ORF">Prum_090100</name>
</gene>
<sequence>MPDPYLAGQTEAMSAAGVTADGVAKAVDEYVKKLRPVVAEQREHWRNAGLPIFEEKVFEWETASARFITLLDQLSQAATGSSAGYQTASADGAAVMASIQSAPFNGVLGGPTSAGYQV</sequence>
<organism evidence="1 2">
    <name type="scientific">Phytohabitans rumicis</name>
    <dbReference type="NCBI Taxonomy" id="1076125"/>
    <lineage>
        <taxon>Bacteria</taxon>
        <taxon>Bacillati</taxon>
        <taxon>Actinomycetota</taxon>
        <taxon>Actinomycetes</taxon>
        <taxon>Micromonosporales</taxon>
        <taxon>Micromonosporaceae</taxon>
    </lineage>
</organism>
<dbReference type="AlphaFoldDB" id="A0A6V8LKG1"/>
<reference evidence="1 2" key="2">
    <citation type="submission" date="2020-03" db="EMBL/GenBank/DDBJ databases">
        <authorList>
            <person name="Ichikawa N."/>
            <person name="Kimura A."/>
            <person name="Kitahashi Y."/>
            <person name="Uohara A."/>
        </authorList>
    </citation>
    <scope>NUCLEOTIDE SEQUENCE [LARGE SCALE GENOMIC DNA]</scope>
    <source>
        <strain evidence="1 2">NBRC 108638</strain>
    </source>
</reference>